<accession>A0ABU3BRR1</accession>
<proteinExistence type="predicted"/>
<dbReference type="Pfam" id="PF21983">
    <property type="entry name" value="NikA-like"/>
    <property type="match status" value="1"/>
</dbReference>
<reference evidence="2 3" key="1">
    <citation type="submission" date="2023-09" db="EMBL/GenBank/DDBJ databases">
        <authorList>
            <person name="Rey-Velasco X."/>
        </authorList>
    </citation>
    <scope>NUCLEOTIDE SEQUENCE [LARGE SCALE GENOMIC DNA]</scope>
    <source>
        <strain evidence="2 3">F394</strain>
    </source>
</reference>
<dbReference type="InterPro" id="IPR053842">
    <property type="entry name" value="NikA-like"/>
</dbReference>
<evidence type="ECO:0000313" key="3">
    <source>
        <dbReference type="Proteomes" id="UP001267426"/>
    </source>
</evidence>
<evidence type="ECO:0000256" key="1">
    <source>
        <dbReference type="SAM" id="MobiDB-lite"/>
    </source>
</evidence>
<protein>
    <submittedName>
        <fullName evidence="2">Plasmid mobilization relaxosome protein MobC</fullName>
    </submittedName>
</protein>
<feature type="region of interest" description="Disordered" evidence="1">
    <location>
        <begin position="1"/>
        <end position="42"/>
    </location>
</feature>
<organism evidence="2 3">
    <name type="scientific">Rubrivirga litoralis</name>
    <dbReference type="NCBI Taxonomy" id="3075598"/>
    <lineage>
        <taxon>Bacteria</taxon>
        <taxon>Pseudomonadati</taxon>
        <taxon>Rhodothermota</taxon>
        <taxon>Rhodothermia</taxon>
        <taxon>Rhodothermales</taxon>
        <taxon>Rubricoccaceae</taxon>
        <taxon>Rubrivirga</taxon>
    </lineage>
</organism>
<dbReference type="EMBL" id="JAVRHT010000019">
    <property type="protein sequence ID" value="MDT0631978.1"/>
    <property type="molecule type" value="Genomic_DNA"/>
</dbReference>
<sequence length="143" mass="15318">MTPSLPDSDRPEGASEPPVEEGARRPNRRGGRPKKTEATGRASRVHVLLTVAEKARVREAALRGGLSISEYVRRRTLGRPVTSRVDADAERQLRRIGVNLNQLARVANAAGQVERGTDLDALVAEIRRAIGVLQGGGSSPGEP</sequence>
<comment type="caution">
    <text evidence="2">The sequence shown here is derived from an EMBL/GenBank/DDBJ whole genome shotgun (WGS) entry which is preliminary data.</text>
</comment>
<dbReference type="Proteomes" id="UP001267426">
    <property type="component" value="Unassembled WGS sequence"/>
</dbReference>
<gene>
    <name evidence="2" type="primary">mobC</name>
    <name evidence="2" type="ORF">RM540_09490</name>
</gene>
<dbReference type="RefSeq" id="WP_311663464.1">
    <property type="nucleotide sequence ID" value="NZ_JAVRHT010000019.1"/>
</dbReference>
<name>A0ABU3BRR1_9BACT</name>
<evidence type="ECO:0000313" key="2">
    <source>
        <dbReference type="EMBL" id="MDT0631978.1"/>
    </source>
</evidence>
<keyword evidence="3" id="KW-1185">Reference proteome</keyword>